<evidence type="ECO:0000313" key="3">
    <source>
        <dbReference type="EMBL" id="JAU76553.1"/>
    </source>
</evidence>
<name>A0A1J3I7U3_NOCCA</name>
<dbReference type="Pfam" id="PF10453">
    <property type="entry name" value="NUFIP1"/>
    <property type="match status" value="1"/>
</dbReference>
<reference evidence="3" key="1">
    <citation type="submission" date="2016-07" db="EMBL/GenBank/DDBJ databases">
        <title>De novo transcriptome assembly of four accessions of the metal hyperaccumulator plant Noccaea caerulescens.</title>
        <authorList>
            <person name="Blande D."/>
            <person name="Halimaa P."/>
            <person name="Tervahauta A.I."/>
            <person name="Aarts M.G."/>
            <person name="Karenlampi S.O."/>
        </authorList>
    </citation>
    <scope>NUCLEOTIDE SEQUENCE</scope>
</reference>
<dbReference type="GO" id="GO:0005634">
    <property type="term" value="C:nucleus"/>
    <property type="evidence" value="ECO:0007669"/>
    <property type="project" value="TreeGrafter"/>
</dbReference>
<feature type="compositionally biased region" description="Basic residues" evidence="1">
    <location>
        <begin position="329"/>
        <end position="346"/>
    </location>
</feature>
<feature type="compositionally biased region" description="Polar residues" evidence="1">
    <location>
        <begin position="348"/>
        <end position="360"/>
    </location>
</feature>
<dbReference type="EMBL" id="GEVL01000788">
    <property type="protein sequence ID" value="JAU76553.1"/>
    <property type="molecule type" value="Transcribed_RNA"/>
</dbReference>
<organism evidence="3">
    <name type="scientific">Noccaea caerulescens</name>
    <name type="common">Alpine penny-cress</name>
    <name type="synonym">Thlaspi caerulescens</name>
    <dbReference type="NCBI Taxonomy" id="107243"/>
    <lineage>
        <taxon>Eukaryota</taxon>
        <taxon>Viridiplantae</taxon>
        <taxon>Streptophyta</taxon>
        <taxon>Embryophyta</taxon>
        <taxon>Tracheophyta</taxon>
        <taxon>Spermatophyta</taxon>
        <taxon>Magnoliopsida</taxon>
        <taxon>eudicotyledons</taxon>
        <taxon>Gunneridae</taxon>
        <taxon>Pentapetalae</taxon>
        <taxon>rosids</taxon>
        <taxon>malvids</taxon>
        <taxon>Brassicales</taxon>
        <taxon>Brassicaceae</taxon>
        <taxon>Coluteocarpeae</taxon>
        <taxon>Noccaea</taxon>
    </lineage>
</organism>
<dbReference type="AlphaFoldDB" id="A0A1J3I7U3"/>
<dbReference type="InterPro" id="IPR019496">
    <property type="entry name" value="NUFIP1_cons_dom"/>
</dbReference>
<feature type="domain" description="FMR1-interacting protein 1 conserved" evidence="2">
    <location>
        <begin position="240"/>
        <end position="271"/>
    </location>
</feature>
<feature type="region of interest" description="Disordered" evidence="1">
    <location>
        <begin position="417"/>
        <end position="442"/>
    </location>
</feature>
<feature type="region of interest" description="Disordered" evidence="1">
    <location>
        <begin position="309"/>
        <end position="360"/>
    </location>
</feature>
<feature type="compositionally biased region" description="Pro residues" evidence="1">
    <location>
        <begin position="110"/>
        <end position="152"/>
    </location>
</feature>
<sequence length="442" mass="50728">MRPPFNSFQPQARPHQQQHQHQQHQQQQQNNGYPGYQQHNGYQNPGLMMSNPMMAAGHMNNMVPVPNMNPQFFNNMPQQQQQFPQFGLQNNINQLLNLMAQSLPLQPNFFQPPPSAFPPQPPQPPPFNSFNPPRPYLPVPTPLQNHQPPPGFSQPRPQLPQGQSVETPNNNNNGFRNNYTKQQKFNGQGQGFQRPHLHQTDNAKKKFGSKKDHKGKGKNNKKAPGLDGSDATEKKRPLAISYTKKEVRQWREARRKNFPTELNVEKSLKKTVSGCVLDKEARMRRKQIQEVLAKQAELGVEVAEVPSHYLSNTDEQVNGDRGGRFQNNRNHKRRHGGKDRFSKKPRVQNESSSQESSITTREPTLLEKLLSTDIKREKSQLLQVFRFMVINSFFKELPEQPLKLPLVMVEETGCEHDREDQFDDDDDVYVNGDDDSCDVAVD</sequence>
<dbReference type="InterPro" id="IPR039136">
    <property type="entry name" value="NUFIP1-like"/>
</dbReference>
<feature type="compositionally biased region" description="Low complexity" evidence="1">
    <location>
        <begin position="23"/>
        <end position="43"/>
    </location>
</feature>
<dbReference type="PANTHER" id="PTHR13309">
    <property type="entry name" value="NUCLEAR FRAGILE X MENTAL RETARDATION PROTEIN INTERACTING PROTEIN 1"/>
    <property type="match status" value="1"/>
</dbReference>
<feature type="compositionally biased region" description="Acidic residues" evidence="1">
    <location>
        <begin position="420"/>
        <end position="442"/>
    </location>
</feature>
<dbReference type="GO" id="GO:0000492">
    <property type="term" value="P:box C/D snoRNP assembly"/>
    <property type="evidence" value="ECO:0007669"/>
    <property type="project" value="TreeGrafter"/>
</dbReference>
<feature type="compositionally biased region" description="Low complexity" evidence="1">
    <location>
        <begin position="169"/>
        <end position="193"/>
    </location>
</feature>
<feature type="compositionally biased region" description="Basic residues" evidence="1">
    <location>
        <begin position="205"/>
        <end position="221"/>
    </location>
</feature>
<dbReference type="GO" id="GO:0003723">
    <property type="term" value="F:RNA binding"/>
    <property type="evidence" value="ECO:0007669"/>
    <property type="project" value="InterPro"/>
</dbReference>
<accession>A0A1J3I7U3</accession>
<evidence type="ECO:0000259" key="2">
    <source>
        <dbReference type="Pfam" id="PF10453"/>
    </source>
</evidence>
<evidence type="ECO:0000256" key="1">
    <source>
        <dbReference type="SAM" id="MobiDB-lite"/>
    </source>
</evidence>
<feature type="region of interest" description="Disordered" evidence="1">
    <location>
        <begin position="106"/>
        <end position="236"/>
    </location>
</feature>
<feature type="region of interest" description="Disordered" evidence="1">
    <location>
        <begin position="1"/>
        <end position="49"/>
    </location>
</feature>
<gene>
    <name evidence="3" type="ORF">LE_TR8452_c1_g1_i1_g.28834</name>
</gene>
<dbReference type="PANTHER" id="PTHR13309:SF0">
    <property type="entry name" value="FMR1-INTERACTING PROTEIN NUFIP1"/>
    <property type="match status" value="1"/>
</dbReference>
<protein>
    <recommendedName>
        <fullName evidence="2">FMR1-interacting protein 1 conserved domain-containing protein</fullName>
    </recommendedName>
</protein>
<proteinExistence type="predicted"/>